<dbReference type="PANTHER" id="PTHR23099">
    <property type="entry name" value="TRANSCRIPTIONAL REGULATOR"/>
    <property type="match status" value="1"/>
</dbReference>
<reference evidence="3 4" key="1">
    <citation type="journal article" date="2016" name="Genome Biol. Evol.">
        <title>Divergent and convergent evolution of fungal pathogenicity.</title>
        <authorList>
            <person name="Shang Y."/>
            <person name="Xiao G."/>
            <person name="Zheng P."/>
            <person name="Cen K."/>
            <person name="Zhan S."/>
            <person name="Wang C."/>
        </authorList>
    </citation>
    <scope>NUCLEOTIDE SEQUENCE [LARGE SCALE GENOMIC DNA]</scope>
    <source>
        <strain evidence="3 4">RCEF 4871</strain>
    </source>
</reference>
<dbReference type="OrthoDB" id="20772at2759"/>
<gene>
    <name evidence="3" type="ORF">NOR_01423</name>
</gene>
<accession>A0A162M2E0</accession>
<feature type="domain" description="SprT-like" evidence="2">
    <location>
        <begin position="344"/>
        <end position="504"/>
    </location>
</feature>
<feature type="compositionally biased region" description="Basic residues" evidence="1">
    <location>
        <begin position="196"/>
        <end position="210"/>
    </location>
</feature>
<keyword evidence="4" id="KW-1185">Reference proteome</keyword>
<dbReference type="InterPro" id="IPR035240">
    <property type="entry name" value="SprT_Zn_ribbon"/>
</dbReference>
<organism evidence="3 4">
    <name type="scientific">Metarhizium rileyi (strain RCEF 4871)</name>
    <name type="common">Nomuraea rileyi</name>
    <dbReference type="NCBI Taxonomy" id="1649241"/>
    <lineage>
        <taxon>Eukaryota</taxon>
        <taxon>Fungi</taxon>
        <taxon>Dikarya</taxon>
        <taxon>Ascomycota</taxon>
        <taxon>Pezizomycotina</taxon>
        <taxon>Sordariomycetes</taxon>
        <taxon>Hypocreomycetidae</taxon>
        <taxon>Hypocreales</taxon>
        <taxon>Clavicipitaceae</taxon>
        <taxon>Metarhizium</taxon>
    </lineage>
</organism>
<dbReference type="Pfam" id="PF10263">
    <property type="entry name" value="SprT-like"/>
    <property type="match status" value="1"/>
</dbReference>
<dbReference type="Proteomes" id="UP000243498">
    <property type="component" value="Unassembled WGS sequence"/>
</dbReference>
<evidence type="ECO:0000313" key="3">
    <source>
        <dbReference type="EMBL" id="OAA49500.1"/>
    </source>
</evidence>
<comment type="caution">
    <text evidence="3">The sequence shown here is derived from an EMBL/GenBank/DDBJ whole genome shotgun (WGS) entry which is preliminary data.</text>
</comment>
<dbReference type="Pfam" id="PF17283">
    <property type="entry name" value="Zn_ribbon_SprT"/>
    <property type="match status" value="1"/>
</dbReference>
<proteinExistence type="predicted"/>
<feature type="region of interest" description="Disordered" evidence="1">
    <location>
        <begin position="99"/>
        <end position="136"/>
    </location>
</feature>
<evidence type="ECO:0000259" key="2">
    <source>
        <dbReference type="SMART" id="SM00731"/>
    </source>
</evidence>
<dbReference type="STRING" id="1081105.A0A162M2E0"/>
<dbReference type="SMART" id="SM00731">
    <property type="entry name" value="SprT"/>
    <property type="match status" value="1"/>
</dbReference>
<dbReference type="GO" id="GO:0005634">
    <property type="term" value="C:nucleus"/>
    <property type="evidence" value="ECO:0007669"/>
    <property type="project" value="TreeGrafter"/>
</dbReference>
<dbReference type="InterPro" id="IPR006640">
    <property type="entry name" value="SprT-like_domain"/>
</dbReference>
<evidence type="ECO:0000313" key="4">
    <source>
        <dbReference type="Proteomes" id="UP000243498"/>
    </source>
</evidence>
<feature type="region of interest" description="Disordered" evidence="1">
    <location>
        <begin position="165"/>
        <end position="222"/>
    </location>
</feature>
<evidence type="ECO:0000256" key="1">
    <source>
        <dbReference type="SAM" id="MobiDB-lite"/>
    </source>
</evidence>
<feature type="region of interest" description="Disordered" evidence="1">
    <location>
        <begin position="1"/>
        <end position="61"/>
    </location>
</feature>
<feature type="compositionally biased region" description="Polar residues" evidence="1">
    <location>
        <begin position="184"/>
        <end position="193"/>
    </location>
</feature>
<dbReference type="EMBL" id="AZHC01000003">
    <property type="protein sequence ID" value="OAA49500.1"/>
    <property type="molecule type" value="Genomic_DNA"/>
</dbReference>
<protein>
    <recommendedName>
        <fullName evidence="2">SprT-like domain-containing protein</fullName>
    </recommendedName>
</protein>
<dbReference type="AlphaFoldDB" id="A0A162M2E0"/>
<sequence>MTESTAKLGLVTGFEHDPSPATPGTPRITTLSLTFPTFRRSKVRQQSASSPPGTKGRLSETSSADLVQALETHDSSDQTMPRNVRSACDREFSRHELYQEAPAKSSPDSVNNNSTVFDSASSYSHDDNYENSSVSIIDPGSAYGTSLSGVDESVSDHFDNEQSAMSKSHEETKQIGFDGPLKSINGNISTLNRNPCIKRGKKSPHQKKPSTNKFVKPPNGRDLTSLFEKMQIDSRESSAGNTPKQLNHLSHVTMPPISSLKAPGSHHKHRTTPWTVRWPATASPSGEMSVKCWNGDLSRHTQAEYLAKEVREAAKKDRKVDFETKKQSLAESFLSELDLRIANGRIAQLTKSTNGVKIVWTKSLQTTAGRAIWRHETIQTKQPDGSIAEVQRKHHASIELATKVIDDEYRLLNVLAHEFCHLATFIISGVATNPHGKEFKSWAAKCSRILGNRGVQVTTKHNYDIDFKYRWECEICGLEYKRHSRSIDTKRHRCGICKGKLKQVKPVPRASPNKDGGMSSGQSEYQRFVKQQMALVKRGNHGVPQRDILKIIAGKWADAKNADPQTTKKRVLLKTQSGEGGITSEAVVDLTLGDD</sequence>
<feature type="compositionally biased region" description="Polar residues" evidence="1">
    <location>
        <begin position="106"/>
        <end position="123"/>
    </location>
</feature>
<dbReference type="GO" id="GO:0006950">
    <property type="term" value="P:response to stress"/>
    <property type="evidence" value="ECO:0007669"/>
    <property type="project" value="UniProtKB-ARBA"/>
</dbReference>
<dbReference type="PANTHER" id="PTHR23099:SF0">
    <property type="entry name" value="GERM CELL NUCLEAR ACIDIC PROTEIN"/>
    <property type="match status" value="1"/>
</dbReference>
<name>A0A162M2E0_METRR</name>